<evidence type="ECO:0000313" key="4">
    <source>
        <dbReference type="EMBL" id="CDO57261.1"/>
    </source>
</evidence>
<sequence>MFLNLSFTSSTVASSPTPRKVYSKDTGYAWLIMLASFLINACSWGINASFSVFLADFLNNSSYPGATALDYNFITGLAYGLGQGGSPFAIALCNYVPHRVVVLIGAACIAASFIGGSFVSTIGQLYVTLGLLQGVGIFLVYIPSNSLVACWFDKKLGLANGVSMAGSGLGGVVFTLAAQHIVDTSGVRSSMRILGIVSSVGCAVTALLCKKFPTDSEAAVESCDAPVEPVKEKIVDKRMMKRVDLWCIIVWTAISCFANAIVLFSITSYGRSSLGVTPSQSSIASSVTSVGSIVGRPLLGLLLDLQGNFNISLLYTILAAVFVFALWIPCPNFIALCVLCFLLGNFLSASAVSPSPMAMSVLGNDVSFLAVYGAIWFVTGVFCIFSVPAVMALRRDYGAPHSYFLYSQIFTGCLFLLAFGLLLISREYKVRLVLLDQAKEQADKSNEQHEVDTPDTPGTLFDYPLWNKEEHAISLDGETPVENEAVDYFSVKPTKVEPLEPPKPELPNYFSRMFYPIKV</sequence>
<dbReference type="SUPFAM" id="SSF103473">
    <property type="entry name" value="MFS general substrate transporter"/>
    <property type="match status" value="1"/>
</dbReference>
<feature type="transmembrane region" description="Helical" evidence="3">
    <location>
        <begin position="309"/>
        <end position="327"/>
    </location>
</feature>
<evidence type="ECO:0000313" key="5">
    <source>
        <dbReference type="Proteomes" id="UP000242525"/>
    </source>
</evidence>
<dbReference type="GO" id="GO:0016020">
    <property type="term" value="C:membrane"/>
    <property type="evidence" value="ECO:0007669"/>
    <property type="project" value="UniProtKB-SubCell"/>
</dbReference>
<comment type="subcellular location">
    <subcellularLocation>
        <location evidence="1">Membrane</location>
        <topology evidence="1">Multi-pass membrane protein</topology>
    </subcellularLocation>
</comment>
<comment type="caution">
    <text evidence="4">The sequence shown here is derived from an EMBL/GenBank/DDBJ whole genome shotgun (WGS) entry which is preliminary data.</text>
</comment>
<comment type="similarity">
    <text evidence="2">Belongs to the major facilitator superfamily. Monocarboxylate porter (TC 2.A.1.13) family.</text>
</comment>
<feature type="transmembrane region" description="Helical" evidence="3">
    <location>
        <begin position="100"/>
        <end position="119"/>
    </location>
</feature>
<feature type="transmembrane region" description="Helical" evidence="3">
    <location>
        <begin position="156"/>
        <end position="178"/>
    </location>
</feature>
<dbReference type="Gene3D" id="1.20.1250.20">
    <property type="entry name" value="MFS general substrate transporter like domains"/>
    <property type="match status" value="2"/>
</dbReference>
<feature type="transmembrane region" description="Helical" evidence="3">
    <location>
        <begin position="245"/>
        <end position="270"/>
    </location>
</feature>
<feature type="transmembrane region" description="Helical" evidence="3">
    <location>
        <begin position="366"/>
        <end position="391"/>
    </location>
</feature>
<proteinExistence type="inferred from homology"/>
<reference evidence="4" key="1">
    <citation type="submission" date="2014-03" db="EMBL/GenBank/DDBJ databases">
        <authorList>
            <person name="Casaregola S."/>
        </authorList>
    </citation>
    <scope>NUCLEOTIDE SEQUENCE [LARGE SCALE GENOMIC DNA]</scope>
    <source>
        <strain evidence="4">CLIB 918</strain>
    </source>
</reference>
<protein>
    <submittedName>
        <fullName evidence="4">Similar to Saccharomyces cerevisiae YNL125C ESBP6 Protein with similarity to monocarboxylate permeases</fullName>
    </submittedName>
</protein>
<dbReference type="InterPro" id="IPR036259">
    <property type="entry name" value="MFS_trans_sf"/>
</dbReference>
<evidence type="ECO:0000256" key="1">
    <source>
        <dbReference type="ARBA" id="ARBA00004141"/>
    </source>
</evidence>
<dbReference type="OrthoDB" id="2213137at2759"/>
<feature type="transmembrane region" description="Helical" evidence="3">
    <location>
        <begin position="190"/>
        <end position="209"/>
    </location>
</feature>
<keyword evidence="3" id="KW-0472">Membrane</keyword>
<gene>
    <name evidence="4" type="ORF">BN980_GECA20s00164g</name>
</gene>
<dbReference type="Pfam" id="PF07690">
    <property type="entry name" value="MFS_1"/>
    <property type="match status" value="1"/>
</dbReference>
<evidence type="ECO:0000256" key="3">
    <source>
        <dbReference type="SAM" id="Phobius"/>
    </source>
</evidence>
<feature type="transmembrane region" description="Helical" evidence="3">
    <location>
        <begin position="125"/>
        <end position="144"/>
    </location>
</feature>
<dbReference type="EMBL" id="CCBN010000020">
    <property type="protein sequence ID" value="CDO57261.1"/>
    <property type="molecule type" value="Genomic_DNA"/>
</dbReference>
<feature type="transmembrane region" description="Helical" evidence="3">
    <location>
        <begin position="403"/>
        <end position="424"/>
    </location>
</feature>
<keyword evidence="3" id="KW-0812">Transmembrane</keyword>
<feature type="transmembrane region" description="Helical" evidence="3">
    <location>
        <begin position="333"/>
        <end position="354"/>
    </location>
</feature>
<keyword evidence="5" id="KW-1185">Reference proteome</keyword>
<dbReference type="InterPro" id="IPR011701">
    <property type="entry name" value="MFS"/>
</dbReference>
<dbReference type="GO" id="GO:0022857">
    <property type="term" value="F:transmembrane transporter activity"/>
    <property type="evidence" value="ECO:0007669"/>
    <property type="project" value="InterPro"/>
</dbReference>
<dbReference type="PANTHER" id="PTHR11360:SF315">
    <property type="entry name" value="TRANSPORTER MCH2-RELATED"/>
    <property type="match status" value="1"/>
</dbReference>
<organism evidence="4 5">
    <name type="scientific">Geotrichum candidum</name>
    <name type="common">Oospora lactis</name>
    <name type="synonym">Dipodascus geotrichum</name>
    <dbReference type="NCBI Taxonomy" id="1173061"/>
    <lineage>
        <taxon>Eukaryota</taxon>
        <taxon>Fungi</taxon>
        <taxon>Dikarya</taxon>
        <taxon>Ascomycota</taxon>
        <taxon>Saccharomycotina</taxon>
        <taxon>Dipodascomycetes</taxon>
        <taxon>Dipodascales</taxon>
        <taxon>Dipodascaceae</taxon>
        <taxon>Geotrichum</taxon>
    </lineage>
</organism>
<dbReference type="PANTHER" id="PTHR11360">
    <property type="entry name" value="MONOCARBOXYLATE TRANSPORTER"/>
    <property type="match status" value="1"/>
</dbReference>
<accession>A0A0J9XJQ7</accession>
<feature type="transmembrane region" description="Helical" evidence="3">
    <location>
        <begin position="73"/>
        <end position="93"/>
    </location>
</feature>
<keyword evidence="3" id="KW-1133">Transmembrane helix</keyword>
<dbReference type="Proteomes" id="UP000242525">
    <property type="component" value="Unassembled WGS sequence"/>
</dbReference>
<feature type="transmembrane region" description="Helical" evidence="3">
    <location>
        <begin position="28"/>
        <end position="53"/>
    </location>
</feature>
<dbReference type="AlphaFoldDB" id="A0A0J9XJQ7"/>
<dbReference type="InterPro" id="IPR050327">
    <property type="entry name" value="Proton-linked_MCT"/>
</dbReference>
<evidence type="ECO:0000256" key="2">
    <source>
        <dbReference type="ARBA" id="ARBA00006727"/>
    </source>
</evidence>
<name>A0A0J9XJQ7_GEOCN</name>